<keyword evidence="6" id="KW-1185">Reference proteome</keyword>
<dbReference type="PANTHER" id="PTHR11559">
    <property type="entry name" value="CARBOXYLESTERASE"/>
    <property type="match status" value="1"/>
</dbReference>
<dbReference type="GeneID" id="5425809"/>
<evidence type="ECO:0000259" key="4">
    <source>
        <dbReference type="Pfam" id="PF00135"/>
    </source>
</evidence>
<accession>A0A384K5S8</accession>
<feature type="chain" id="PRO_5016482885" description="Carboxylic ester hydrolase" evidence="3">
    <location>
        <begin position="20"/>
        <end position="606"/>
    </location>
</feature>
<dbReference type="PROSITE" id="PS00122">
    <property type="entry name" value="CARBOXYLESTERASE_B_1"/>
    <property type="match status" value="1"/>
</dbReference>
<dbReference type="KEGG" id="bfu:BCIN_15g05700"/>
<dbReference type="InterPro" id="IPR029058">
    <property type="entry name" value="AB_hydrolase_fold"/>
</dbReference>
<dbReference type="InterPro" id="IPR019826">
    <property type="entry name" value="Carboxylesterase_B_AS"/>
</dbReference>
<feature type="domain" description="Carboxylesterase type B" evidence="4">
    <location>
        <begin position="52"/>
        <end position="546"/>
    </location>
</feature>
<proteinExistence type="inferred from homology"/>
<dbReference type="Proteomes" id="UP000001798">
    <property type="component" value="Chromosome 15"/>
</dbReference>
<dbReference type="Pfam" id="PF00135">
    <property type="entry name" value="COesterase"/>
    <property type="match status" value="1"/>
</dbReference>
<reference evidence="5 6" key="1">
    <citation type="journal article" date="2011" name="PLoS Genet.">
        <title>Genomic analysis of the necrotrophic fungal pathogens Sclerotinia sclerotiorum and Botrytis cinerea.</title>
        <authorList>
            <person name="Amselem J."/>
            <person name="Cuomo C.A."/>
            <person name="van Kan J.A."/>
            <person name="Viaud M."/>
            <person name="Benito E.P."/>
            <person name="Couloux A."/>
            <person name="Coutinho P.M."/>
            <person name="de Vries R.P."/>
            <person name="Dyer P.S."/>
            <person name="Fillinger S."/>
            <person name="Fournier E."/>
            <person name="Gout L."/>
            <person name="Hahn M."/>
            <person name="Kohn L."/>
            <person name="Lapalu N."/>
            <person name="Plummer K.M."/>
            <person name="Pradier J.M."/>
            <person name="Quevillon E."/>
            <person name="Sharon A."/>
            <person name="Simon A."/>
            <person name="ten Have A."/>
            <person name="Tudzynski B."/>
            <person name="Tudzynski P."/>
            <person name="Wincker P."/>
            <person name="Andrew M."/>
            <person name="Anthouard V."/>
            <person name="Beever R.E."/>
            <person name="Beffa R."/>
            <person name="Benoit I."/>
            <person name="Bouzid O."/>
            <person name="Brault B."/>
            <person name="Chen Z."/>
            <person name="Choquer M."/>
            <person name="Collemare J."/>
            <person name="Cotton P."/>
            <person name="Danchin E.G."/>
            <person name="Da Silva C."/>
            <person name="Gautier A."/>
            <person name="Giraud C."/>
            <person name="Giraud T."/>
            <person name="Gonzalez C."/>
            <person name="Grossetete S."/>
            <person name="Guldener U."/>
            <person name="Henrissat B."/>
            <person name="Howlett B.J."/>
            <person name="Kodira C."/>
            <person name="Kretschmer M."/>
            <person name="Lappartient A."/>
            <person name="Leroch M."/>
            <person name="Levis C."/>
            <person name="Mauceli E."/>
            <person name="Neuveglise C."/>
            <person name="Oeser B."/>
            <person name="Pearson M."/>
            <person name="Poulain J."/>
            <person name="Poussereau N."/>
            <person name="Quesneville H."/>
            <person name="Rascle C."/>
            <person name="Schumacher J."/>
            <person name="Segurens B."/>
            <person name="Sexton A."/>
            <person name="Silva E."/>
            <person name="Sirven C."/>
            <person name="Soanes D.M."/>
            <person name="Talbot N.J."/>
            <person name="Templeton M."/>
            <person name="Yandava C."/>
            <person name="Yarden O."/>
            <person name="Zeng Q."/>
            <person name="Rollins J.A."/>
            <person name="Lebrun M.H."/>
            <person name="Dickman M."/>
        </authorList>
    </citation>
    <scope>NUCLEOTIDE SEQUENCE [LARGE SCALE GENOMIC DNA]</scope>
    <source>
        <strain evidence="5 6">B05.10</strain>
    </source>
</reference>
<sequence>MYLPWILAFSATLLSRVIALPPSHPFKEVARARESSKDVPLKVDLGYAVYQGSTNKSTGINTWRGIRFAAPPTGTRRWQRPEAPAIDRNATIQADRYGPVCYQSPFSGAPAFPSVTVETSEDCLFLNVQSPANASNLPVLVWIHGGGYGGGNGQTDFTDLITVNNNRFVVVTIQYRLGAFGFLASDELVRKGVANAGLLDQNFALQWVQEYITNFGGDPSLVTISGESAGAGSVMLQDMAYGGSLGESLFRSSIAASPYLPKQYAFNDWVPTQSYYAFAEAAGCPVRAYRSVNATIFDCLVSRDVATLSNASLEVSNAGTFGTWGFLPVTDGVFLQDVPSRQLLDKRLNGRSLLIGNNANEGPLFTPQTITSEADLLEWLRNLLPEFQENDIAKVLEYYPSIGSIDSSGSNLSATFRNAEQSSFASSPQLRANNLYAELTFVCPSYWMAEAYSSQGHTTFKYQFSPLPGTHGADLEGYQGPLGGSLILSVDFQRAFMTIWGNFVTHQDPSISYELAAGASSKGSVQANPVSTWPMFSNASPYQLNLNQTGGTEAIGGLEVASPVPTTYLTGPGLQNNFTLVNAYTWEAGRGTRCDFWRGVAPSIPA</sequence>
<dbReference type="OrthoDB" id="408631at2759"/>
<organism evidence="5 6">
    <name type="scientific">Botryotinia fuckeliana (strain B05.10)</name>
    <name type="common">Noble rot fungus</name>
    <name type="synonym">Botrytis cinerea</name>
    <dbReference type="NCBI Taxonomy" id="332648"/>
    <lineage>
        <taxon>Eukaryota</taxon>
        <taxon>Fungi</taxon>
        <taxon>Dikarya</taxon>
        <taxon>Ascomycota</taxon>
        <taxon>Pezizomycotina</taxon>
        <taxon>Leotiomycetes</taxon>
        <taxon>Helotiales</taxon>
        <taxon>Sclerotiniaceae</taxon>
        <taxon>Botrytis</taxon>
    </lineage>
</organism>
<keyword evidence="2 3" id="KW-0378">Hydrolase</keyword>
<dbReference type="GO" id="GO:0016787">
    <property type="term" value="F:hydrolase activity"/>
    <property type="evidence" value="ECO:0007669"/>
    <property type="project" value="UniProtKB-KW"/>
</dbReference>
<dbReference type="SUPFAM" id="SSF53474">
    <property type="entry name" value="alpha/beta-Hydrolases"/>
    <property type="match status" value="1"/>
</dbReference>
<dbReference type="Gene3D" id="3.40.50.1820">
    <property type="entry name" value="alpha/beta hydrolase"/>
    <property type="match status" value="1"/>
</dbReference>
<evidence type="ECO:0000313" key="6">
    <source>
        <dbReference type="Proteomes" id="UP000001798"/>
    </source>
</evidence>
<dbReference type="EMBL" id="CP009819">
    <property type="protein sequence ID" value="ATZ58122.1"/>
    <property type="molecule type" value="Genomic_DNA"/>
</dbReference>
<evidence type="ECO:0000256" key="1">
    <source>
        <dbReference type="ARBA" id="ARBA00005964"/>
    </source>
</evidence>
<dbReference type="AlphaFoldDB" id="A0A384K5S8"/>
<gene>
    <name evidence="5" type="ORF">BCIN_15g05700</name>
</gene>
<dbReference type="VEuPathDB" id="FungiDB:Bcin15g05700"/>
<dbReference type="InterPro" id="IPR050309">
    <property type="entry name" value="Type-B_Carboxylest/Lipase"/>
</dbReference>
<dbReference type="RefSeq" id="XP_024553567.1">
    <property type="nucleotide sequence ID" value="XM_024697751.1"/>
</dbReference>
<dbReference type="InterPro" id="IPR002018">
    <property type="entry name" value="CarbesteraseB"/>
</dbReference>
<reference evidence="5 6" key="2">
    <citation type="journal article" date="2012" name="Eukaryot. Cell">
        <title>Genome update of Botrytis cinerea strains B05.10 and T4.</title>
        <authorList>
            <person name="Staats M."/>
            <person name="van Kan J.A."/>
        </authorList>
    </citation>
    <scope>NUCLEOTIDE SEQUENCE [LARGE SCALE GENOMIC DNA]</scope>
    <source>
        <strain evidence="5 6">B05.10</strain>
    </source>
</reference>
<evidence type="ECO:0000256" key="3">
    <source>
        <dbReference type="RuleBase" id="RU361235"/>
    </source>
</evidence>
<dbReference type="SMR" id="A0A384K5S8"/>
<keyword evidence="3" id="KW-0732">Signal</keyword>
<comment type="similarity">
    <text evidence="1 3">Belongs to the type-B carboxylesterase/lipase family.</text>
</comment>
<dbReference type="EC" id="3.1.1.-" evidence="3"/>
<feature type="signal peptide" evidence="3">
    <location>
        <begin position="1"/>
        <end position="19"/>
    </location>
</feature>
<reference evidence="5 6" key="3">
    <citation type="journal article" date="2017" name="Mol. Plant Pathol.">
        <title>A gapless genome sequence of the fungus Botrytis cinerea.</title>
        <authorList>
            <person name="Van Kan J.A."/>
            <person name="Stassen J.H."/>
            <person name="Mosbach A."/>
            <person name="Van Der Lee T.A."/>
            <person name="Faino L."/>
            <person name="Farmer A.D."/>
            <person name="Papasotiriou D.G."/>
            <person name="Zhou S."/>
            <person name="Seidl M.F."/>
            <person name="Cottam E."/>
            <person name="Edel D."/>
            <person name="Hahn M."/>
            <person name="Schwartz D.C."/>
            <person name="Dietrich R.A."/>
            <person name="Widdison S."/>
            <person name="Scalliet G."/>
        </authorList>
    </citation>
    <scope>NUCLEOTIDE SEQUENCE [LARGE SCALE GENOMIC DNA]</scope>
    <source>
        <strain evidence="5 6">B05.10</strain>
    </source>
</reference>
<evidence type="ECO:0000256" key="2">
    <source>
        <dbReference type="ARBA" id="ARBA00022801"/>
    </source>
</evidence>
<evidence type="ECO:0000313" key="5">
    <source>
        <dbReference type="EMBL" id="ATZ58122.1"/>
    </source>
</evidence>
<protein>
    <recommendedName>
        <fullName evidence="3">Carboxylic ester hydrolase</fullName>
        <ecNumber evidence="3">3.1.1.-</ecNumber>
    </recommendedName>
</protein>
<name>A0A384K5S8_BOTFB</name>